<dbReference type="Proteomes" id="UP000037201">
    <property type="component" value="Unassembled WGS sequence"/>
</dbReference>
<keyword evidence="1" id="KW-1133">Transmembrane helix</keyword>
<name>A0ABR5JI99_9PSED</name>
<protein>
    <submittedName>
        <fullName evidence="2">Uncharacterized protein</fullName>
    </submittedName>
</protein>
<reference evidence="2 3" key="2">
    <citation type="submission" date="2015-09" db="EMBL/GenBank/DDBJ databases">
        <title>Genome analysis of Pseudomonas syringae pv. porri LMG.</title>
        <authorList>
            <person name="Rombouts S."/>
        </authorList>
    </citation>
    <scope>NUCLEOTIDE SEQUENCE [LARGE SCALE GENOMIC DNA]</scope>
    <source>
        <strain evidence="2 3">LMG 28496</strain>
    </source>
</reference>
<dbReference type="RefSeq" id="WP_024691579.1">
    <property type="nucleotide sequence ID" value="NZ_JTHM01000182.1"/>
</dbReference>
<evidence type="ECO:0000256" key="1">
    <source>
        <dbReference type="SAM" id="Phobius"/>
    </source>
</evidence>
<keyword evidence="1" id="KW-0812">Transmembrane</keyword>
<keyword evidence="1" id="KW-0472">Membrane</keyword>
<sequence length="129" mass="14607">MEMTGRRSGWIRLWITACVFAAFATGWIGIRTKPSDLTMYWALGVYNDLSQELSAAETRIGTSRSVAQVQAAMEKQSTQIETLRAYQEKRQWEHGLTVLGAWIGLCLGLGMLILVMRWVIKGFRKPLNL</sequence>
<dbReference type="EMBL" id="JUEU01000266">
    <property type="protein sequence ID" value="KOP53058.1"/>
    <property type="molecule type" value="Genomic_DNA"/>
</dbReference>
<reference evidence="2 3" key="1">
    <citation type="submission" date="2014-12" db="EMBL/GenBank/DDBJ databases">
        <authorList>
            <person name="Baeyen S."/>
        </authorList>
    </citation>
    <scope>NUCLEOTIDE SEQUENCE [LARGE SCALE GENOMIC DNA]</scope>
    <source>
        <strain evidence="2 3">LMG 28496</strain>
    </source>
</reference>
<proteinExistence type="predicted"/>
<accession>A0ABR5JI99</accession>
<feature type="transmembrane region" description="Helical" evidence="1">
    <location>
        <begin position="12"/>
        <end position="30"/>
    </location>
</feature>
<organism evidence="2 3">
    <name type="scientific">Pseudomonas coronafaciens pv. porri</name>
    <dbReference type="NCBI Taxonomy" id="83964"/>
    <lineage>
        <taxon>Bacteria</taxon>
        <taxon>Pseudomonadati</taxon>
        <taxon>Pseudomonadota</taxon>
        <taxon>Gammaproteobacteria</taxon>
        <taxon>Pseudomonadales</taxon>
        <taxon>Pseudomonadaceae</taxon>
        <taxon>Pseudomonas</taxon>
        <taxon>Pseudomonas coronafaciens</taxon>
    </lineage>
</organism>
<keyword evidence="3" id="KW-1185">Reference proteome</keyword>
<evidence type="ECO:0000313" key="2">
    <source>
        <dbReference type="EMBL" id="KOP53058.1"/>
    </source>
</evidence>
<feature type="transmembrane region" description="Helical" evidence="1">
    <location>
        <begin position="99"/>
        <end position="120"/>
    </location>
</feature>
<comment type="caution">
    <text evidence="2">The sequence shown here is derived from an EMBL/GenBank/DDBJ whole genome shotgun (WGS) entry which is preliminary data.</text>
</comment>
<gene>
    <name evidence="2" type="ORF">OX90_23195</name>
</gene>
<evidence type="ECO:0000313" key="3">
    <source>
        <dbReference type="Proteomes" id="UP000037201"/>
    </source>
</evidence>